<keyword evidence="2" id="KW-0597">Phosphoprotein</keyword>
<dbReference type="AlphaFoldDB" id="F8NSL3"/>
<name>F8NSL3_SERL9</name>
<keyword evidence="3" id="KW-0677">Repeat</keyword>
<feature type="compositionally biased region" description="Basic and acidic residues" evidence="7">
    <location>
        <begin position="33"/>
        <end position="48"/>
    </location>
</feature>
<dbReference type="HOGENOM" id="CLU_074886_0_0_1"/>
<feature type="compositionally biased region" description="Basic residues" evidence="7">
    <location>
        <begin position="17"/>
        <end position="32"/>
    </location>
</feature>
<organism>
    <name type="scientific">Serpula lacrymans var. lacrymans (strain S7.9)</name>
    <name type="common">Dry rot fungus</name>
    <dbReference type="NCBI Taxonomy" id="578457"/>
    <lineage>
        <taxon>Eukaryota</taxon>
        <taxon>Fungi</taxon>
        <taxon>Dikarya</taxon>
        <taxon>Basidiomycota</taxon>
        <taxon>Agaricomycotina</taxon>
        <taxon>Agaricomycetes</taxon>
        <taxon>Agaricomycetidae</taxon>
        <taxon>Boletales</taxon>
        <taxon>Coniophorineae</taxon>
        <taxon>Serpulaceae</taxon>
        <taxon>Serpula</taxon>
    </lineage>
</organism>
<dbReference type="GO" id="GO:0005634">
    <property type="term" value="C:nucleus"/>
    <property type="evidence" value="ECO:0007669"/>
    <property type="project" value="UniProtKB-SubCell"/>
</dbReference>
<dbReference type="RefSeq" id="XP_007316641.1">
    <property type="nucleotide sequence ID" value="XM_007316579.1"/>
</dbReference>
<feature type="coiled-coil region" evidence="6">
    <location>
        <begin position="170"/>
        <end position="213"/>
    </location>
</feature>
<dbReference type="GO" id="GO:0043124">
    <property type="term" value="P:negative regulation of canonical NF-kappaB signal transduction"/>
    <property type="evidence" value="ECO:0007669"/>
    <property type="project" value="InterPro"/>
</dbReference>
<evidence type="ECO:0000256" key="5">
    <source>
        <dbReference type="ARBA" id="ARBA00023242"/>
    </source>
</evidence>
<feature type="region of interest" description="Disordered" evidence="7">
    <location>
        <begin position="1"/>
        <end position="90"/>
    </location>
</feature>
<dbReference type="KEGG" id="sla:SERLADRAFT_385165"/>
<evidence type="ECO:0000256" key="1">
    <source>
        <dbReference type="ARBA" id="ARBA00004123"/>
    </source>
</evidence>
<evidence type="ECO:0000256" key="7">
    <source>
        <dbReference type="SAM" id="MobiDB-lite"/>
    </source>
</evidence>
<keyword evidence="6" id="KW-0175">Coiled coil</keyword>
<gene>
    <name evidence="8" type="ORF">SERLADRAFT_385165</name>
</gene>
<dbReference type="Proteomes" id="UP000008064">
    <property type="component" value="Unassembled WGS sequence"/>
</dbReference>
<evidence type="ECO:0000256" key="2">
    <source>
        <dbReference type="ARBA" id="ARBA00022553"/>
    </source>
</evidence>
<dbReference type="GeneID" id="18811136"/>
<sequence>MTKLHLKRTPAEEAERARRKARKAARRAHKSHTVSDDHDSDSRHGSSDRKRRRTPVNVDDDDSDVSYGPPPPEPSSSAHKPDYDEIRAQVEEERFREKMWGAYGDDERLDSVEARFNDYAHVPHRWRAGGTYDGYPNNEPATDPKFMDDDEYAEWIREGMWRKTHAHEFEEQARKESERVARRARDAELKAETKRLEKAAEEARRRKKRDKDRRKNREYRLEYDRRWKVLLEGNESLVFEDIPWPSFSVRLPAESKSRASAVISVEGLTAQEISAFLIPVSTTAALAREVGVGLPPDERERKERKEKLRETMLRFHPDKFEGRILSRVREKDKVIVKEAAEEVARVLTTLMGG</sequence>
<evidence type="ECO:0000256" key="4">
    <source>
        <dbReference type="ARBA" id="ARBA00023043"/>
    </source>
</evidence>
<evidence type="ECO:0000256" key="3">
    <source>
        <dbReference type="ARBA" id="ARBA00022737"/>
    </source>
</evidence>
<evidence type="ECO:0000313" key="8">
    <source>
        <dbReference type="EMBL" id="EGO26468.1"/>
    </source>
</evidence>
<dbReference type="InterPro" id="IPR038753">
    <property type="entry name" value="NFKBIL1"/>
</dbReference>
<dbReference type="EMBL" id="GL945432">
    <property type="protein sequence ID" value="EGO26468.1"/>
    <property type="molecule type" value="Genomic_DNA"/>
</dbReference>
<protein>
    <submittedName>
        <fullName evidence="8">Uncharacterized protein</fullName>
    </submittedName>
</protein>
<reference evidence="8" key="1">
    <citation type="submission" date="2011-04" db="EMBL/GenBank/DDBJ databases">
        <title>Evolution of plant cell wall degrading machinery underlies the functional diversity of forest fungi.</title>
        <authorList>
            <consortium name="US DOE Joint Genome Institute (JGI-PGF)"/>
            <person name="Eastwood D.C."/>
            <person name="Floudas D."/>
            <person name="Binder M."/>
            <person name="Majcherczyk A."/>
            <person name="Schneider P."/>
            <person name="Aerts A."/>
            <person name="Asiegbu F.O."/>
            <person name="Baker S.E."/>
            <person name="Barry K."/>
            <person name="Bendiksby M."/>
            <person name="Blumentritt M."/>
            <person name="Coutinho P.M."/>
            <person name="Cullen D."/>
            <person name="Cullen D."/>
            <person name="Gathman A."/>
            <person name="Goodell B."/>
            <person name="Henrissat B."/>
            <person name="Ihrmark K."/>
            <person name="Kauserud H."/>
            <person name="Kohler A."/>
            <person name="LaButti K."/>
            <person name="Lapidus A."/>
            <person name="Lavin J.L."/>
            <person name="Lee Y.-H."/>
            <person name="Lindquist E."/>
            <person name="Lilly W."/>
            <person name="Lucas S."/>
            <person name="Morin E."/>
            <person name="Murat C."/>
            <person name="Oguiza J.A."/>
            <person name="Park J."/>
            <person name="Pisabarro A.G."/>
            <person name="Riley R."/>
            <person name="Rosling A."/>
            <person name="Salamov A."/>
            <person name="Schmidt O."/>
            <person name="Schmutz J."/>
            <person name="Skrede I."/>
            <person name="Stenlid J."/>
            <person name="Wiebenga A."/>
            <person name="Xie X."/>
            <person name="Kues U."/>
            <person name="Hibbett D.S."/>
            <person name="Hoffmeister D."/>
            <person name="Hogberg N."/>
            <person name="Martin F."/>
            <person name="Grigoriev I.V."/>
            <person name="Watkinson S.C."/>
        </authorList>
    </citation>
    <scope>NUCLEOTIDE SEQUENCE</scope>
    <source>
        <strain evidence="8">S7.9</strain>
    </source>
</reference>
<comment type="subcellular location">
    <subcellularLocation>
        <location evidence="1">Nucleus</location>
    </subcellularLocation>
</comment>
<keyword evidence="5" id="KW-0539">Nucleus</keyword>
<accession>F8NSL3</accession>
<evidence type="ECO:0000256" key="6">
    <source>
        <dbReference type="SAM" id="Coils"/>
    </source>
</evidence>
<dbReference type="OrthoDB" id="412109at2759"/>
<dbReference type="PANTHER" id="PTHR15263:SF1">
    <property type="entry name" value="NF-KAPPA-B INHIBITOR-LIKE PROTEIN 1"/>
    <property type="match status" value="1"/>
</dbReference>
<dbReference type="PANTHER" id="PTHR15263">
    <property type="entry name" value="I-KAPPA-B-LIKE PROTEIN IKBL"/>
    <property type="match status" value="1"/>
</dbReference>
<feature type="compositionally biased region" description="Basic and acidic residues" evidence="7">
    <location>
        <begin position="79"/>
        <end position="90"/>
    </location>
</feature>
<keyword evidence="4" id="KW-0040">ANK repeat</keyword>
<proteinExistence type="predicted"/>